<evidence type="ECO:0000256" key="12">
    <source>
        <dbReference type="ARBA" id="ARBA00040659"/>
    </source>
</evidence>
<evidence type="ECO:0000256" key="9">
    <source>
        <dbReference type="ARBA" id="ARBA00023002"/>
    </source>
</evidence>
<keyword evidence="5" id="KW-0288">FMN</keyword>
<dbReference type="Gene3D" id="3.40.50.360">
    <property type="match status" value="2"/>
</dbReference>
<accession>A0ABD3M368</accession>
<evidence type="ECO:0000256" key="7">
    <source>
        <dbReference type="ARBA" id="ARBA00022827"/>
    </source>
</evidence>
<dbReference type="InterPro" id="IPR023173">
    <property type="entry name" value="NADPH_Cyt_P450_Rdtase_alpha"/>
</dbReference>
<keyword evidence="9" id="KW-0560">Oxidoreductase</keyword>
<dbReference type="InterPro" id="IPR001433">
    <property type="entry name" value="OxRdtase_FAD/NAD-bd"/>
</dbReference>
<evidence type="ECO:0000256" key="4">
    <source>
        <dbReference type="ARBA" id="ARBA00022630"/>
    </source>
</evidence>
<keyword evidence="3" id="KW-0028">Amino-acid biosynthesis</keyword>
<feature type="compositionally biased region" description="Polar residues" evidence="13">
    <location>
        <begin position="229"/>
        <end position="246"/>
    </location>
</feature>
<dbReference type="GO" id="GO:0030586">
    <property type="term" value="F:[methionine synthase] reductase (NADPH) activity"/>
    <property type="evidence" value="ECO:0007669"/>
    <property type="project" value="UniProtKB-EC"/>
</dbReference>
<keyword evidence="8" id="KW-0521">NADP</keyword>
<dbReference type="EC" id="1.16.1.8" evidence="11"/>
<keyword evidence="10" id="KW-0486">Methionine biosynthesis</keyword>
<name>A0ABD3M368_9STRA</name>
<dbReference type="SUPFAM" id="SSF52343">
    <property type="entry name" value="Ferredoxin reductase-like, C-terminal NADP-linked domain"/>
    <property type="match status" value="1"/>
</dbReference>
<dbReference type="Pfam" id="PF00258">
    <property type="entry name" value="Flavodoxin_1"/>
    <property type="match status" value="2"/>
</dbReference>
<reference evidence="16 17" key="1">
    <citation type="submission" date="2024-10" db="EMBL/GenBank/DDBJ databases">
        <title>Updated reference genomes for cyclostephanoid diatoms.</title>
        <authorList>
            <person name="Roberts W.R."/>
            <person name="Alverson A.J."/>
        </authorList>
    </citation>
    <scope>NUCLEOTIDE SEQUENCE [LARGE SCALE GENOMIC DNA]</scope>
    <source>
        <strain evidence="16 17">AJA232-27</strain>
    </source>
</reference>
<evidence type="ECO:0000256" key="6">
    <source>
        <dbReference type="ARBA" id="ARBA00022691"/>
    </source>
</evidence>
<sequence>MKLTILYGSATGNAEHIAKELASSINNGKSSSSSSPFFDSADVMECNHFKRKKLFETWSQPPSSSQPAIMKRHALIVVCSTSGNGDAPENASRFVRHIKKPPTATTSMPLEHVAYAVLGLGDTNYDKFCEASKVIDKKLHEWGAKRGMALTCADEATGLEEAVEPWLENVLINLEKACTVENDDSVKEVGDIGEATNVLNEEVKEKLVISSSASAQFTSNAATDHAARNGQSTKSILSPDDNTAQSNDKIITNPISTTLPNKSPTPLYILYGSATGNSEHISKDLCSTYQSYLSNPSFLGYFPSVTCCELNQFKKKCLDAWSTPPDPTNLNIKHGIIIVCSTTGNANAPENADRFLRWLKREPTKIFQHCAYAILGLGDSNYDVFNAMGKVIDKRLNELGGTRALKVALADEATGLEEVVDPWVGSVIGKLSVACRGQNELVNTVAPTPAHVGSTVSSPPRKIASASTASTSVAPPKAIVDPHTFKDEEKKMDTVDEIIAPNKNASSTMDNGVCSMGVWAIRKLLSLSPDDPLPTIPNSSLPNVMTSLSSCELIHEDANGTTTHRARGGSIADNMTVSSASSGYLYTFNSPYESKILNARYLTATDVECAKKVAKDVIVPPDASTEDEKILSAMKMYDEYFPLSSSPVDNKELQQHQQHLRCEKNGKRVIEMVLSLPDDFTLEYEPGDSVGLIVPNTPQSIQFILTMLERNHGILPSQKISVDAAHPITVEQAVRSKIDLCSPIKKKQLYLLSLHATDPDEERALRLLSGGNGKEGCANLFSRYVEEQYRTVVDVLREFPSSQSITLEGLLGCLPSIPPRYYSVCSSPLLDRQSATNETYNFHLKVAFSVVDYLTPSIPDVANSHRRIGGLATRRLECVCSPYLCNPHHAAANASSTSLKLPTIHIFPKPTHEFRLPPNMSTPLILIGPGTGIAPFIGFLSHRQAQLALLESTEAAEMVSEGTWRGGYELDREDLALSKGDTRGLNLAADYMSKNHHTGDIDLFFGCRHSDHDYLYKKELEEFKSRGILTNLYVAFSRDGGKQEKTYVQTLMQNDVQCGKRVVLMIMEKSASVYVCGDGNAMGKDVQETIVSLLAKSLEAKGECTSIDEARDRATAYVDQMKKSGRFVLDIWS</sequence>
<organism evidence="16 17">
    <name type="scientific">Discostella pseudostelligera</name>
    <dbReference type="NCBI Taxonomy" id="259834"/>
    <lineage>
        <taxon>Eukaryota</taxon>
        <taxon>Sar</taxon>
        <taxon>Stramenopiles</taxon>
        <taxon>Ochrophyta</taxon>
        <taxon>Bacillariophyta</taxon>
        <taxon>Coscinodiscophyceae</taxon>
        <taxon>Thalassiosirophycidae</taxon>
        <taxon>Stephanodiscales</taxon>
        <taxon>Stephanodiscaceae</taxon>
        <taxon>Discostella</taxon>
    </lineage>
</organism>
<keyword evidence="7" id="KW-0274">FAD</keyword>
<evidence type="ECO:0000259" key="15">
    <source>
        <dbReference type="PROSITE" id="PS51384"/>
    </source>
</evidence>
<keyword evidence="4" id="KW-0285">Flavoprotein</keyword>
<dbReference type="InterPro" id="IPR001709">
    <property type="entry name" value="Flavoprot_Pyr_Nucl_cyt_Rdtase"/>
</dbReference>
<dbReference type="PANTHER" id="PTHR19384:SF84">
    <property type="entry name" value="METHIONINE SYNTHASE REDUCTASE"/>
    <property type="match status" value="1"/>
</dbReference>
<keyword evidence="6" id="KW-0949">S-adenosyl-L-methionine</keyword>
<dbReference type="Pfam" id="PF00175">
    <property type="entry name" value="NAD_binding_1"/>
    <property type="match status" value="1"/>
</dbReference>
<evidence type="ECO:0000256" key="5">
    <source>
        <dbReference type="ARBA" id="ARBA00022643"/>
    </source>
</evidence>
<dbReference type="InterPro" id="IPR003097">
    <property type="entry name" value="CysJ-like_FAD-binding"/>
</dbReference>
<evidence type="ECO:0000256" key="3">
    <source>
        <dbReference type="ARBA" id="ARBA00022605"/>
    </source>
</evidence>
<feature type="domain" description="Flavodoxin-like" evidence="14">
    <location>
        <begin position="267"/>
        <end position="428"/>
    </location>
</feature>
<feature type="region of interest" description="Disordered" evidence="13">
    <location>
        <begin position="448"/>
        <end position="478"/>
    </location>
</feature>
<dbReference type="InterPro" id="IPR017927">
    <property type="entry name" value="FAD-bd_FR_type"/>
</dbReference>
<dbReference type="SUPFAM" id="SSF63380">
    <property type="entry name" value="Riboflavin synthase domain-like"/>
    <property type="match status" value="1"/>
</dbReference>
<dbReference type="PANTHER" id="PTHR19384">
    <property type="entry name" value="NITRIC OXIDE SYNTHASE-RELATED"/>
    <property type="match status" value="1"/>
</dbReference>
<dbReference type="PRINTS" id="PR00371">
    <property type="entry name" value="FPNCR"/>
</dbReference>
<dbReference type="GO" id="GO:0009086">
    <property type="term" value="P:methionine biosynthetic process"/>
    <property type="evidence" value="ECO:0007669"/>
    <property type="project" value="UniProtKB-KW"/>
</dbReference>
<dbReference type="InterPro" id="IPR039261">
    <property type="entry name" value="FNR_nucleotide-bd"/>
</dbReference>
<comment type="cofactor">
    <cofactor evidence="2">
        <name>FAD</name>
        <dbReference type="ChEBI" id="CHEBI:57692"/>
    </cofactor>
</comment>
<evidence type="ECO:0000313" key="16">
    <source>
        <dbReference type="EMBL" id="KAL3757196.1"/>
    </source>
</evidence>
<dbReference type="EMBL" id="JALLBG020000271">
    <property type="protein sequence ID" value="KAL3757196.1"/>
    <property type="molecule type" value="Genomic_DNA"/>
</dbReference>
<dbReference type="Gene3D" id="3.40.50.80">
    <property type="entry name" value="Nucleotide-binding domain of ferredoxin-NADP reductase (FNR) module"/>
    <property type="match status" value="1"/>
</dbReference>
<evidence type="ECO:0000256" key="1">
    <source>
        <dbReference type="ARBA" id="ARBA00001917"/>
    </source>
</evidence>
<feature type="domain" description="FAD-binding FR-type" evidence="15">
    <location>
        <begin position="640"/>
        <end position="917"/>
    </location>
</feature>
<dbReference type="Proteomes" id="UP001530293">
    <property type="component" value="Unassembled WGS sequence"/>
</dbReference>
<dbReference type="AlphaFoldDB" id="A0ABD3M368"/>
<feature type="domain" description="Flavodoxin-like" evidence="14">
    <location>
        <begin position="3"/>
        <end position="171"/>
    </location>
</feature>
<dbReference type="Gene3D" id="1.20.990.10">
    <property type="entry name" value="NADPH-cytochrome p450 Reductase, Chain A, domain 3"/>
    <property type="match status" value="1"/>
</dbReference>
<gene>
    <name evidence="16" type="ORF">ACHAWU_008001</name>
</gene>
<feature type="region of interest" description="Disordered" evidence="13">
    <location>
        <begin position="220"/>
        <end position="246"/>
    </location>
</feature>
<keyword evidence="17" id="KW-1185">Reference proteome</keyword>
<dbReference type="Gene3D" id="2.40.30.10">
    <property type="entry name" value="Translation factors"/>
    <property type="match status" value="1"/>
</dbReference>
<dbReference type="InterPro" id="IPR029039">
    <property type="entry name" value="Flavoprotein-like_sf"/>
</dbReference>
<dbReference type="PROSITE" id="PS50902">
    <property type="entry name" value="FLAVODOXIN_LIKE"/>
    <property type="match status" value="2"/>
</dbReference>
<evidence type="ECO:0000313" key="17">
    <source>
        <dbReference type="Proteomes" id="UP001530293"/>
    </source>
</evidence>
<evidence type="ECO:0000256" key="11">
    <source>
        <dbReference type="ARBA" id="ARBA00039088"/>
    </source>
</evidence>
<evidence type="ECO:0000256" key="8">
    <source>
        <dbReference type="ARBA" id="ARBA00022857"/>
    </source>
</evidence>
<dbReference type="Pfam" id="PF00667">
    <property type="entry name" value="FAD_binding_1"/>
    <property type="match status" value="1"/>
</dbReference>
<proteinExistence type="predicted"/>
<comment type="caution">
    <text evidence="16">The sequence shown here is derived from an EMBL/GenBank/DDBJ whole genome shotgun (WGS) entry which is preliminary data.</text>
</comment>
<evidence type="ECO:0000256" key="13">
    <source>
        <dbReference type="SAM" id="MobiDB-lite"/>
    </source>
</evidence>
<protein>
    <recommendedName>
        <fullName evidence="12">Methionine synthase reductase</fullName>
        <ecNumber evidence="11">1.16.1.8</ecNumber>
    </recommendedName>
</protein>
<evidence type="ECO:0000259" key="14">
    <source>
        <dbReference type="PROSITE" id="PS50902"/>
    </source>
</evidence>
<evidence type="ECO:0000256" key="10">
    <source>
        <dbReference type="ARBA" id="ARBA00023167"/>
    </source>
</evidence>
<comment type="cofactor">
    <cofactor evidence="1">
        <name>FMN</name>
        <dbReference type="ChEBI" id="CHEBI:58210"/>
    </cofactor>
</comment>
<dbReference type="InterPro" id="IPR001094">
    <property type="entry name" value="Flavdoxin-like"/>
</dbReference>
<dbReference type="SUPFAM" id="SSF52218">
    <property type="entry name" value="Flavoproteins"/>
    <property type="match status" value="2"/>
</dbReference>
<dbReference type="InterPro" id="IPR008254">
    <property type="entry name" value="Flavodoxin/NO_synth"/>
</dbReference>
<feature type="compositionally biased region" description="Low complexity" evidence="13">
    <location>
        <begin position="464"/>
        <end position="474"/>
    </location>
</feature>
<evidence type="ECO:0000256" key="2">
    <source>
        <dbReference type="ARBA" id="ARBA00001974"/>
    </source>
</evidence>
<dbReference type="PROSITE" id="PS51384">
    <property type="entry name" value="FAD_FR"/>
    <property type="match status" value="1"/>
</dbReference>
<dbReference type="InterPro" id="IPR017938">
    <property type="entry name" value="Riboflavin_synthase-like_b-brl"/>
</dbReference>
<dbReference type="PRINTS" id="PR00369">
    <property type="entry name" value="FLAVODOXIN"/>
</dbReference>